<dbReference type="InterPro" id="IPR012795">
    <property type="entry name" value="tRNA_Ile_lys_synt_N"/>
</dbReference>
<evidence type="ECO:0000256" key="1">
    <source>
        <dbReference type="ARBA" id="ARBA00013267"/>
    </source>
</evidence>
<comment type="catalytic activity">
    <reaction evidence="6">
        <text>cytidine(34) in tRNA(Ile2) + L-lysine + ATP = lysidine(34) in tRNA(Ile2) + AMP + diphosphate + H(+)</text>
        <dbReference type="Rhea" id="RHEA:43744"/>
        <dbReference type="Rhea" id="RHEA-COMP:10625"/>
        <dbReference type="Rhea" id="RHEA-COMP:10670"/>
        <dbReference type="ChEBI" id="CHEBI:15378"/>
        <dbReference type="ChEBI" id="CHEBI:30616"/>
        <dbReference type="ChEBI" id="CHEBI:32551"/>
        <dbReference type="ChEBI" id="CHEBI:33019"/>
        <dbReference type="ChEBI" id="CHEBI:82748"/>
        <dbReference type="ChEBI" id="CHEBI:83665"/>
        <dbReference type="ChEBI" id="CHEBI:456215"/>
        <dbReference type="EC" id="6.3.4.19"/>
    </reaction>
</comment>
<sequence>MSGTLKLTHKGWDRRPSAVDVTVRVISIDDRELGPHHQLIVFHRSARAISAREFEDALHSICRPRFPPAFSPRHRHIGCAISGGVDSMALAFLFHRLKQEKTLNASVSPNEQFRVGDNILGKVRAVIVDHGLREGSDEEAQKVAHAIKTKIGDMVDPTIETINWESELGPGVDPKTHPSIEPLARKLRYAAIAGVCQRHNICSLFTGHHEDDQYETILMRMISGRGYRGLQGIPNAVDIPECYDIHNVYQSGYLDDQESASPFWTRMPTGKRMKKYLKYSLRDQLDPQTLQYEIAYGMRSDGSQYFNEYQRTHRKWGDYPPVPEVDAEDGGIMIYRPLLGFSKDRLIATCEENGIPWFEDHTNADPTFTPRNAIRYLVKHHQLPNALTKPAILQLAARCRARVAAEEAEAGRVLERLYVHDLATTAGTVEAEMPRFRLPGGPRLSRRSSVWRKKRLVHYRTIAAIIVRRLLSLVTPNHNLPTLADLDYSVSLLFPELRLPDEKEIPTLQGEPKGYMISGVHMDPLIQPDGSVRWRLSRAPYQAKTPAPTLRLSQSALASRFLKEPSEWAWAGWTKWKLWDGRYWIRLRHRVPCPVRVAPFEAVYQKDFREGLLLGQKVKHKELLASMLKAYAPGRIRYTLPAVYAETDLSGFIQGNESYWPQPPEHLRRAAAGIAEDDHSTPTPETVTTKQLQKHLTKEQIHELLWFYKEWEDEQAASFRDYDEVWEESRYLSNPSTTSPQSHKNQRKLLALPTLGLSLPGIYDWVQCEVRYRKIDGDLLRRGTSWQRFKFWRTRDAGFRLRRRETLLERREWLGLKRREMAGEVPVSVADAFRSD</sequence>
<dbReference type="GO" id="GO:0008033">
    <property type="term" value="P:tRNA processing"/>
    <property type="evidence" value="ECO:0007669"/>
    <property type="project" value="UniProtKB-KW"/>
</dbReference>
<evidence type="ECO:0000256" key="2">
    <source>
        <dbReference type="ARBA" id="ARBA00022598"/>
    </source>
</evidence>
<dbReference type="EC" id="6.3.4.19" evidence="1"/>
<evidence type="ECO:0000256" key="4">
    <source>
        <dbReference type="ARBA" id="ARBA00022741"/>
    </source>
</evidence>
<keyword evidence="9" id="KW-1185">Reference proteome</keyword>
<dbReference type="AlphaFoldDB" id="A0AAJ0I696"/>
<feature type="domain" description="tRNA(Ile)-lysidine/2-thiocytidine synthase N-terminal" evidence="7">
    <location>
        <begin position="330"/>
        <end position="375"/>
    </location>
</feature>
<dbReference type="GeneID" id="87876658"/>
<evidence type="ECO:0000256" key="5">
    <source>
        <dbReference type="ARBA" id="ARBA00022840"/>
    </source>
</evidence>
<evidence type="ECO:0000256" key="3">
    <source>
        <dbReference type="ARBA" id="ARBA00022694"/>
    </source>
</evidence>
<dbReference type="Proteomes" id="UP001285908">
    <property type="component" value="Unassembled WGS sequence"/>
</dbReference>
<dbReference type="PANTHER" id="PTHR43033:SF1">
    <property type="entry name" value="TRNA(ILE)-LYSIDINE SYNTHASE-RELATED"/>
    <property type="match status" value="1"/>
</dbReference>
<proteinExistence type="inferred from homology"/>
<organism evidence="8 9">
    <name type="scientific">Neurospora hispaniola</name>
    <dbReference type="NCBI Taxonomy" id="588809"/>
    <lineage>
        <taxon>Eukaryota</taxon>
        <taxon>Fungi</taxon>
        <taxon>Dikarya</taxon>
        <taxon>Ascomycota</taxon>
        <taxon>Pezizomycotina</taxon>
        <taxon>Sordariomycetes</taxon>
        <taxon>Sordariomycetidae</taxon>
        <taxon>Sordariales</taxon>
        <taxon>Sordariaceae</taxon>
        <taxon>Neurospora</taxon>
    </lineage>
</organism>
<dbReference type="InterPro" id="IPR011063">
    <property type="entry name" value="TilS/TtcA_N"/>
</dbReference>
<dbReference type="Gene3D" id="3.40.50.620">
    <property type="entry name" value="HUPs"/>
    <property type="match status" value="1"/>
</dbReference>
<dbReference type="CDD" id="cd01992">
    <property type="entry name" value="TilS_N"/>
    <property type="match status" value="1"/>
</dbReference>
<dbReference type="EMBL" id="JAULSX010000005">
    <property type="protein sequence ID" value="KAK3490915.1"/>
    <property type="molecule type" value="Genomic_DNA"/>
</dbReference>
<comment type="caution">
    <text evidence="8">The sequence shown here is derived from an EMBL/GenBank/DDBJ whole genome shotgun (WGS) entry which is preliminary data.</text>
</comment>
<reference evidence="8 9" key="1">
    <citation type="journal article" date="2023" name="Mol. Phylogenet. Evol.">
        <title>Genome-scale phylogeny and comparative genomics of the fungal order Sordariales.</title>
        <authorList>
            <person name="Hensen N."/>
            <person name="Bonometti L."/>
            <person name="Westerberg I."/>
            <person name="Brannstrom I.O."/>
            <person name="Guillou S."/>
            <person name="Cros-Aarteil S."/>
            <person name="Calhoun S."/>
            <person name="Haridas S."/>
            <person name="Kuo A."/>
            <person name="Mondo S."/>
            <person name="Pangilinan J."/>
            <person name="Riley R."/>
            <person name="LaButti K."/>
            <person name="Andreopoulos B."/>
            <person name="Lipzen A."/>
            <person name="Chen C."/>
            <person name="Yan M."/>
            <person name="Daum C."/>
            <person name="Ng V."/>
            <person name="Clum A."/>
            <person name="Steindorff A."/>
            <person name="Ohm R.A."/>
            <person name="Martin F."/>
            <person name="Silar P."/>
            <person name="Natvig D.O."/>
            <person name="Lalanne C."/>
            <person name="Gautier V."/>
            <person name="Ament-Velasquez S.L."/>
            <person name="Kruys A."/>
            <person name="Hutchinson M.I."/>
            <person name="Powell A.J."/>
            <person name="Barry K."/>
            <person name="Miller A.N."/>
            <person name="Grigoriev I.V."/>
            <person name="Debuchy R."/>
            <person name="Gladieux P."/>
            <person name="Hiltunen Thoren M."/>
            <person name="Johannesson H."/>
        </authorList>
    </citation>
    <scope>NUCLEOTIDE SEQUENCE [LARGE SCALE GENOMIC DNA]</scope>
    <source>
        <strain evidence="8 9">FGSC 10403</strain>
    </source>
</reference>
<dbReference type="PANTHER" id="PTHR43033">
    <property type="entry name" value="TRNA(ILE)-LYSIDINE SYNTHASE-RELATED"/>
    <property type="match status" value="1"/>
</dbReference>
<keyword evidence="2" id="KW-0436">Ligase</keyword>
<name>A0AAJ0I696_9PEZI</name>
<dbReference type="HAMAP" id="MF_01161">
    <property type="entry name" value="tRNA_Ile_lys_synt"/>
    <property type="match status" value="1"/>
</dbReference>
<dbReference type="Pfam" id="PF01171">
    <property type="entry name" value="ATP_bind_3"/>
    <property type="match status" value="2"/>
</dbReference>
<protein>
    <recommendedName>
        <fullName evidence="1">tRNA(Ile)-lysidine synthetase</fullName>
        <ecNumber evidence="1">6.3.4.19</ecNumber>
    </recommendedName>
</protein>
<dbReference type="InterPro" id="IPR012094">
    <property type="entry name" value="tRNA_Ile_lys_synt"/>
</dbReference>
<dbReference type="RefSeq" id="XP_062692098.1">
    <property type="nucleotide sequence ID" value="XM_062839036.1"/>
</dbReference>
<evidence type="ECO:0000256" key="6">
    <source>
        <dbReference type="ARBA" id="ARBA00048539"/>
    </source>
</evidence>
<accession>A0AAJ0I696</accession>
<keyword evidence="3" id="KW-0819">tRNA processing</keyword>
<feature type="domain" description="tRNA(Ile)-lysidine/2-thiocytidine synthase N-terminal" evidence="7">
    <location>
        <begin position="78"/>
        <end position="236"/>
    </location>
</feature>
<dbReference type="GO" id="GO:0005524">
    <property type="term" value="F:ATP binding"/>
    <property type="evidence" value="ECO:0007669"/>
    <property type="project" value="UniProtKB-KW"/>
</dbReference>
<gene>
    <name evidence="8" type="ORF">B0T23DRAFT_405681</name>
</gene>
<dbReference type="GO" id="GO:0032267">
    <property type="term" value="F:tRNA(Ile)-lysidine synthase activity"/>
    <property type="evidence" value="ECO:0007669"/>
    <property type="project" value="UniProtKB-EC"/>
</dbReference>
<evidence type="ECO:0000259" key="7">
    <source>
        <dbReference type="Pfam" id="PF01171"/>
    </source>
</evidence>
<evidence type="ECO:0000313" key="8">
    <source>
        <dbReference type="EMBL" id="KAK3490915.1"/>
    </source>
</evidence>
<dbReference type="SUPFAM" id="SSF52402">
    <property type="entry name" value="Adenine nucleotide alpha hydrolases-like"/>
    <property type="match status" value="1"/>
</dbReference>
<keyword evidence="5" id="KW-0067">ATP-binding</keyword>
<dbReference type="InterPro" id="IPR014729">
    <property type="entry name" value="Rossmann-like_a/b/a_fold"/>
</dbReference>
<evidence type="ECO:0000313" key="9">
    <source>
        <dbReference type="Proteomes" id="UP001285908"/>
    </source>
</evidence>
<keyword evidence="4" id="KW-0547">Nucleotide-binding</keyword>